<dbReference type="PANTHER" id="PTHR11630">
    <property type="entry name" value="DNA REPLICATION LICENSING FACTOR MCM FAMILY MEMBER"/>
    <property type="match status" value="1"/>
</dbReference>
<dbReference type="FunFam" id="2.20.28.10:FF:000008">
    <property type="entry name" value="DNA helicase"/>
    <property type="match status" value="1"/>
</dbReference>
<comment type="subcellular location">
    <subcellularLocation>
        <location evidence="1 11">Nucleus</location>
    </subcellularLocation>
</comment>
<dbReference type="GO" id="GO:0016787">
    <property type="term" value="F:hydrolase activity"/>
    <property type="evidence" value="ECO:0007669"/>
    <property type="project" value="UniProtKB-KW"/>
</dbReference>
<evidence type="ECO:0000256" key="2">
    <source>
        <dbReference type="ARBA" id="ARBA00008010"/>
    </source>
</evidence>
<accession>A0AAN7GVN8</accession>
<keyword evidence="7 11" id="KW-0067">ATP-binding</keyword>
<evidence type="ECO:0000256" key="5">
    <source>
        <dbReference type="ARBA" id="ARBA00022801"/>
    </source>
</evidence>
<evidence type="ECO:0000256" key="3">
    <source>
        <dbReference type="ARBA" id="ARBA00022705"/>
    </source>
</evidence>
<comment type="catalytic activity">
    <reaction evidence="10 11">
        <text>ATP + H2O = ADP + phosphate + H(+)</text>
        <dbReference type="Rhea" id="RHEA:13065"/>
        <dbReference type="ChEBI" id="CHEBI:15377"/>
        <dbReference type="ChEBI" id="CHEBI:15378"/>
        <dbReference type="ChEBI" id="CHEBI:30616"/>
        <dbReference type="ChEBI" id="CHEBI:43474"/>
        <dbReference type="ChEBI" id="CHEBI:456216"/>
        <dbReference type="EC" id="3.6.4.12"/>
    </reaction>
</comment>
<gene>
    <name evidence="13" type="ORF">SAY87_010009</name>
</gene>
<dbReference type="Pfam" id="PF17207">
    <property type="entry name" value="MCM_OB"/>
    <property type="match status" value="1"/>
</dbReference>
<keyword evidence="3 11" id="KW-0235">DNA replication</keyword>
<dbReference type="Gene3D" id="2.20.28.10">
    <property type="match status" value="1"/>
</dbReference>
<evidence type="ECO:0000256" key="4">
    <source>
        <dbReference type="ARBA" id="ARBA00022741"/>
    </source>
</evidence>
<evidence type="ECO:0000313" key="14">
    <source>
        <dbReference type="Proteomes" id="UP001345219"/>
    </source>
</evidence>
<dbReference type="InterPro" id="IPR012340">
    <property type="entry name" value="NA-bd_OB-fold"/>
</dbReference>
<proteinExistence type="inferred from homology"/>
<evidence type="ECO:0000256" key="6">
    <source>
        <dbReference type="ARBA" id="ARBA00022806"/>
    </source>
</evidence>
<comment type="subunit">
    <text evidence="11">Component of the MCM2-7 complex.</text>
</comment>
<comment type="caution">
    <text evidence="13">The sequence shown here is derived from an EMBL/GenBank/DDBJ whole genome shotgun (WGS) entry which is preliminary data.</text>
</comment>
<evidence type="ECO:0000259" key="12">
    <source>
        <dbReference type="Pfam" id="PF17207"/>
    </source>
</evidence>
<keyword evidence="8 11" id="KW-0238">DNA-binding</keyword>
<feature type="domain" description="MCM OB" evidence="12">
    <location>
        <begin position="57"/>
        <end position="167"/>
    </location>
</feature>
<reference evidence="13 14" key="1">
    <citation type="journal article" date="2023" name="Hortic Res">
        <title>Pangenome of water caltrop reveals structural variations and asymmetric subgenome divergence after allopolyploidization.</title>
        <authorList>
            <person name="Zhang X."/>
            <person name="Chen Y."/>
            <person name="Wang L."/>
            <person name="Yuan Y."/>
            <person name="Fang M."/>
            <person name="Shi L."/>
            <person name="Lu R."/>
            <person name="Comes H.P."/>
            <person name="Ma Y."/>
            <person name="Chen Y."/>
            <person name="Huang G."/>
            <person name="Zhou Y."/>
            <person name="Zheng Z."/>
            <person name="Qiu Y."/>
        </authorList>
    </citation>
    <scope>NUCLEOTIDE SEQUENCE [LARGE SCALE GENOMIC DNA]</scope>
    <source>
        <tissue evidence="13">Roots</tissue>
    </source>
</reference>
<comment type="similarity">
    <text evidence="2 11">Belongs to the MCM family.</text>
</comment>
<keyword evidence="4 11" id="KW-0547">Nucleotide-binding</keyword>
<keyword evidence="6 11" id="KW-0347">Helicase</keyword>
<dbReference type="PANTHER" id="PTHR11630:SF46">
    <property type="entry name" value="DNA REPLICATION LICENSING FACTOR MCM3-RELATED"/>
    <property type="match status" value="1"/>
</dbReference>
<dbReference type="InterPro" id="IPR008046">
    <property type="entry name" value="Mcm3"/>
</dbReference>
<dbReference type="EC" id="3.6.4.12" evidence="11"/>
<dbReference type="GO" id="GO:0005524">
    <property type="term" value="F:ATP binding"/>
    <property type="evidence" value="ECO:0007669"/>
    <property type="project" value="UniProtKB-UniRule"/>
</dbReference>
<evidence type="ECO:0000256" key="1">
    <source>
        <dbReference type="ARBA" id="ARBA00004123"/>
    </source>
</evidence>
<evidence type="ECO:0000256" key="10">
    <source>
        <dbReference type="ARBA" id="ARBA00047995"/>
    </source>
</evidence>
<dbReference type="SUPFAM" id="SSF50249">
    <property type="entry name" value="Nucleic acid-binding proteins"/>
    <property type="match status" value="1"/>
</dbReference>
<dbReference type="InterPro" id="IPR033762">
    <property type="entry name" value="MCM_OB"/>
</dbReference>
<name>A0AAN7GVN8_9MYRT</name>
<evidence type="ECO:0000256" key="7">
    <source>
        <dbReference type="ARBA" id="ARBA00022840"/>
    </source>
</evidence>
<organism evidence="13 14">
    <name type="scientific">Trapa incisa</name>
    <dbReference type="NCBI Taxonomy" id="236973"/>
    <lineage>
        <taxon>Eukaryota</taxon>
        <taxon>Viridiplantae</taxon>
        <taxon>Streptophyta</taxon>
        <taxon>Embryophyta</taxon>
        <taxon>Tracheophyta</taxon>
        <taxon>Spermatophyta</taxon>
        <taxon>Magnoliopsida</taxon>
        <taxon>eudicotyledons</taxon>
        <taxon>Gunneridae</taxon>
        <taxon>Pentapetalae</taxon>
        <taxon>rosids</taxon>
        <taxon>malvids</taxon>
        <taxon>Myrtales</taxon>
        <taxon>Lythraceae</taxon>
        <taxon>Trapa</taxon>
    </lineage>
</organism>
<evidence type="ECO:0000256" key="11">
    <source>
        <dbReference type="RuleBase" id="RU368061"/>
    </source>
</evidence>
<dbReference type="Proteomes" id="UP001345219">
    <property type="component" value="Chromosome 9"/>
</dbReference>
<dbReference type="InterPro" id="IPR031327">
    <property type="entry name" value="MCM"/>
</dbReference>
<evidence type="ECO:0000313" key="13">
    <source>
        <dbReference type="EMBL" id="KAK4743697.1"/>
    </source>
</evidence>
<keyword evidence="9 11" id="KW-0539">Nucleus</keyword>
<dbReference type="Gene3D" id="2.40.50.140">
    <property type="entry name" value="Nucleic acid-binding proteins"/>
    <property type="match status" value="1"/>
</dbReference>
<dbReference type="EMBL" id="JAXIOK010000022">
    <property type="protein sequence ID" value="KAK4743697.1"/>
    <property type="molecule type" value="Genomic_DNA"/>
</dbReference>
<sequence length="180" mass="19869">MFRPKRIALLTFPATCGSLQSIIWREERKGVLRLLSRAVLSIARSVAGFLPSRSHGCSLVRPKVIQSVHFCPTTEKFISREYRDITSNMGLPTGSVYPTKDENGNLLVTEYGLCQYKDHQTLSIQEMPENSAPGQLPRSVDVIVEDDLVDSCKPGDRVAVVGLYKAISGKTKGSVNGVFR</sequence>
<dbReference type="GO" id="GO:0005634">
    <property type="term" value="C:nucleus"/>
    <property type="evidence" value="ECO:0007669"/>
    <property type="project" value="UniProtKB-SubCell"/>
</dbReference>
<comment type="function">
    <text evidence="11">Acts as component of the MCM2-7 complex (MCM complex) which is the replicative helicase essential for 'once per cell cycle' DNA replication initiation and elongation in eukaryotic cells. The active ATPase sites in the MCM2-7 ring are formed through the interaction surfaces of two neighboring subunits such that a critical structure of a conserved arginine finger motif is provided in trans relative to the ATP-binding site of the Walker A box of the adjacent subunit. The six ATPase active sites, however, are likely to contribute differentially to the complex helicase activity.</text>
</comment>
<dbReference type="PRINTS" id="PR01659">
    <property type="entry name" value="MCMPROTEIN3"/>
</dbReference>
<dbReference type="GO" id="GO:1902975">
    <property type="term" value="P:mitotic DNA replication initiation"/>
    <property type="evidence" value="ECO:0007669"/>
    <property type="project" value="TreeGrafter"/>
</dbReference>
<evidence type="ECO:0000256" key="8">
    <source>
        <dbReference type="ARBA" id="ARBA00023125"/>
    </source>
</evidence>
<protein>
    <recommendedName>
        <fullName evidence="11">DNA replication licensing factor MCM3</fullName>
        <ecNumber evidence="11">3.6.4.12</ecNumber>
    </recommendedName>
</protein>
<dbReference type="AlphaFoldDB" id="A0AAN7GVN8"/>
<keyword evidence="5 11" id="KW-0378">Hydrolase</keyword>
<dbReference type="GO" id="GO:0000727">
    <property type="term" value="P:double-strand break repair via break-induced replication"/>
    <property type="evidence" value="ECO:0007669"/>
    <property type="project" value="TreeGrafter"/>
</dbReference>
<evidence type="ECO:0000256" key="9">
    <source>
        <dbReference type="ARBA" id="ARBA00023242"/>
    </source>
</evidence>
<keyword evidence="14" id="KW-1185">Reference proteome</keyword>
<dbReference type="GO" id="GO:0006271">
    <property type="term" value="P:DNA strand elongation involved in DNA replication"/>
    <property type="evidence" value="ECO:0007669"/>
    <property type="project" value="TreeGrafter"/>
</dbReference>
<dbReference type="GO" id="GO:0042555">
    <property type="term" value="C:MCM complex"/>
    <property type="evidence" value="ECO:0007669"/>
    <property type="project" value="UniProtKB-UniRule"/>
</dbReference>
<dbReference type="GO" id="GO:0017116">
    <property type="term" value="F:single-stranded DNA helicase activity"/>
    <property type="evidence" value="ECO:0007669"/>
    <property type="project" value="TreeGrafter"/>
</dbReference>
<dbReference type="GO" id="GO:0003697">
    <property type="term" value="F:single-stranded DNA binding"/>
    <property type="evidence" value="ECO:0007669"/>
    <property type="project" value="TreeGrafter"/>
</dbReference>